<dbReference type="Proteomes" id="UP000545606">
    <property type="component" value="Unassembled WGS sequence"/>
</dbReference>
<evidence type="ECO:0000313" key="1">
    <source>
        <dbReference type="EMBL" id="MBA4709564.1"/>
    </source>
</evidence>
<proteinExistence type="predicted"/>
<dbReference type="AlphaFoldDB" id="A0A838YFP2"/>
<sequence length="92" mass="10287">MKKYLVSIYDAGDKQTYDLSMTEDDMLAIFNMKTLKKNKVELPSIGGNAVLNGNDVMIVYSSDLARTNQGTIGVSFYDLLECLEDAHPRLFS</sequence>
<reference evidence="1 2" key="1">
    <citation type="submission" date="2020-07" db="EMBL/GenBank/DDBJ databases">
        <title>Draft genome sequence of violacein-producing bacteria and related species.</title>
        <authorList>
            <person name="Wilson H.S."/>
            <person name="De Leon M.E."/>
        </authorList>
    </citation>
    <scope>NUCLEOTIDE SEQUENCE [LARGE SCALE GENOMIC DNA]</scope>
    <source>
        <strain evidence="1 2">HSC-21Su07</strain>
    </source>
</reference>
<name>A0A838YFP2_9NEIS</name>
<dbReference type="RefSeq" id="WP_181836565.1">
    <property type="nucleotide sequence ID" value="NZ_JACERN010000033.1"/>
</dbReference>
<organism evidence="1 2">
    <name type="scientific">Aquitalea aquatica</name>
    <dbReference type="NCBI Taxonomy" id="3044273"/>
    <lineage>
        <taxon>Bacteria</taxon>
        <taxon>Pseudomonadati</taxon>
        <taxon>Pseudomonadota</taxon>
        <taxon>Betaproteobacteria</taxon>
        <taxon>Neisseriales</taxon>
        <taxon>Chromobacteriaceae</taxon>
        <taxon>Aquitalea</taxon>
    </lineage>
</organism>
<comment type="caution">
    <text evidence="1">The sequence shown here is derived from an EMBL/GenBank/DDBJ whole genome shotgun (WGS) entry which is preliminary data.</text>
</comment>
<accession>A0A838YFP2</accession>
<protein>
    <submittedName>
        <fullName evidence="1">Uncharacterized protein</fullName>
    </submittedName>
</protein>
<keyword evidence="2" id="KW-1185">Reference proteome</keyword>
<gene>
    <name evidence="1" type="ORF">H2Z84_14375</name>
</gene>
<evidence type="ECO:0000313" key="2">
    <source>
        <dbReference type="Proteomes" id="UP000545606"/>
    </source>
</evidence>
<dbReference type="EMBL" id="JACERN010000033">
    <property type="protein sequence ID" value="MBA4709564.1"/>
    <property type="molecule type" value="Genomic_DNA"/>
</dbReference>